<feature type="transmembrane region" description="Helical" evidence="7">
    <location>
        <begin position="114"/>
        <end position="136"/>
    </location>
</feature>
<keyword evidence="9" id="KW-0418">Kinase</keyword>
<dbReference type="CDD" id="cd06261">
    <property type="entry name" value="TM_PBP2"/>
    <property type="match status" value="1"/>
</dbReference>
<keyword evidence="3" id="KW-1003">Cell membrane</keyword>
<organism evidence="9 10">
    <name type="scientific">Aliarcobacter butzleri L348</name>
    <dbReference type="NCBI Taxonomy" id="1447256"/>
    <lineage>
        <taxon>Bacteria</taxon>
        <taxon>Pseudomonadati</taxon>
        <taxon>Campylobacterota</taxon>
        <taxon>Epsilonproteobacteria</taxon>
        <taxon>Campylobacterales</taxon>
        <taxon>Arcobacteraceae</taxon>
        <taxon>Aliarcobacter</taxon>
    </lineage>
</organism>
<dbReference type="SUPFAM" id="SSF161098">
    <property type="entry name" value="MetI-like"/>
    <property type="match status" value="1"/>
</dbReference>
<keyword evidence="4 7" id="KW-0812">Transmembrane</keyword>
<dbReference type="PATRIC" id="fig|1447256.3.peg.2442"/>
<gene>
    <name evidence="9" type="ORF">AA20_12460</name>
</gene>
<dbReference type="Gene3D" id="1.10.3720.10">
    <property type="entry name" value="MetI-like"/>
    <property type="match status" value="1"/>
</dbReference>
<evidence type="ECO:0000259" key="8">
    <source>
        <dbReference type="PROSITE" id="PS50928"/>
    </source>
</evidence>
<proteinExistence type="inferred from homology"/>
<evidence type="ECO:0000313" key="10">
    <source>
        <dbReference type="Proteomes" id="UP000035514"/>
    </source>
</evidence>
<dbReference type="RefSeq" id="WP_020848128.1">
    <property type="nucleotide sequence ID" value="NZ_JAIQ01000172.1"/>
</dbReference>
<dbReference type="Proteomes" id="UP000035514">
    <property type="component" value="Unassembled WGS sequence"/>
</dbReference>
<dbReference type="GO" id="GO:0005886">
    <property type="term" value="C:plasma membrane"/>
    <property type="evidence" value="ECO:0007669"/>
    <property type="project" value="UniProtKB-SubCell"/>
</dbReference>
<evidence type="ECO:0000256" key="5">
    <source>
        <dbReference type="ARBA" id="ARBA00022989"/>
    </source>
</evidence>
<comment type="subcellular location">
    <subcellularLocation>
        <location evidence="1 7">Cell membrane</location>
        <topology evidence="1 7">Multi-pass membrane protein</topology>
    </subcellularLocation>
</comment>
<keyword evidence="5 7" id="KW-1133">Transmembrane helix</keyword>
<keyword evidence="6 7" id="KW-0472">Membrane</keyword>
<evidence type="ECO:0000256" key="1">
    <source>
        <dbReference type="ARBA" id="ARBA00004651"/>
    </source>
</evidence>
<dbReference type="PANTHER" id="PTHR30151:SF0">
    <property type="entry name" value="ABC TRANSPORTER PERMEASE PROTEIN MJ0413-RELATED"/>
    <property type="match status" value="1"/>
</dbReference>
<accession>A0A0G9JPU3</accession>
<dbReference type="PANTHER" id="PTHR30151">
    <property type="entry name" value="ALKANE SULFONATE ABC TRANSPORTER-RELATED, MEMBRANE SUBUNIT"/>
    <property type="match status" value="1"/>
</dbReference>
<dbReference type="GO" id="GO:0055085">
    <property type="term" value="P:transmembrane transport"/>
    <property type="evidence" value="ECO:0007669"/>
    <property type="project" value="InterPro"/>
</dbReference>
<feature type="transmembrane region" description="Helical" evidence="7">
    <location>
        <begin position="83"/>
        <end position="107"/>
    </location>
</feature>
<feature type="transmembrane region" description="Helical" evidence="7">
    <location>
        <begin position="199"/>
        <end position="218"/>
    </location>
</feature>
<reference evidence="9 10" key="1">
    <citation type="submission" date="2014-01" db="EMBL/GenBank/DDBJ databases">
        <title>Development of a Comparative Genomic Fingerprinting Assay for High Resolution Genotyping of Arcobacter butzleri.</title>
        <authorList>
            <person name="Webb A.L."/>
            <person name="Inglis G.D."/>
            <person name="Kruczkiewicz P."/>
            <person name="Selinger L.B."/>
            <person name="Taboada E.N."/>
        </authorList>
    </citation>
    <scope>NUCLEOTIDE SEQUENCE [LARGE SCALE GENOMIC DNA]</scope>
    <source>
        <strain evidence="9 10">L348</strain>
    </source>
</reference>
<evidence type="ECO:0000256" key="4">
    <source>
        <dbReference type="ARBA" id="ARBA00022692"/>
    </source>
</evidence>
<keyword evidence="2 7" id="KW-0813">Transport</keyword>
<evidence type="ECO:0000313" key="9">
    <source>
        <dbReference type="EMBL" id="KLD96165.1"/>
    </source>
</evidence>
<dbReference type="PROSITE" id="PS50928">
    <property type="entry name" value="ABC_TM1"/>
    <property type="match status" value="1"/>
</dbReference>
<keyword evidence="9" id="KW-0808">Transferase</keyword>
<feature type="transmembrane region" description="Helical" evidence="7">
    <location>
        <begin position="12"/>
        <end position="32"/>
    </location>
</feature>
<comment type="caution">
    <text evidence="9">The sequence shown here is derived from an EMBL/GenBank/DDBJ whole genome shotgun (WGS) entry which is preliminary data.</text>
</comment>
<sequence length="270" mass="30315">MKRLINEIPSKTANLFLGLLPFLLIAIVYLSFSNARLAENPNDKLLPSIEKCIDSMSKLAFEEDKRTGSYILYDDTVASLKRLALGVGISAVIALVVGISIGVIPMITSTLSPLIWFFSLIPTMAILPILFIVFGLGEISKVVLIILGITPIMIRDIYQRVKEIPSEQIIKVQTLGANTWQIITRVVTPQIFPRLIDSIRLTLGTAWIFLISAEAIAATEGLGYRIFLVRRYLAMDVILPYVVWITLLAFLIDFVLRKFNQKLFPWFGKE</sequence>
<feature type="domain" description="ABC transmembrane type-1" evidence="8">
    <location>
        <begin position="80"/>
        <end position="256"/>
    </location>
</feature>
<comment type="similarity">
    <text evidence="7">Belongs to the binding-protein-dependent transport system permease family.</text>
</comment>
<dbReference type="EMBL" id="JAIQ01000172">
    <property type="protein sequence ID" value="KLD96165.1"/>
    <property type="molecule type" value="Genomic_DNA"/>
</dbReference>
<name>A0A0G9JPU3_9BACT</name>
<dbReference type="Pfam" id="PF00528">
    <property type="entry name" value="BPD_transp_1"/>
    <property type="match status" value="1"/>
</dbReference>
<evidence type="ECO:0000256" key="2">
    <source>
        <dbReference type="ARBA" id="ARBA00022448"/>
    </source>
</evidence>
<evidence type="ECO:0000256" key="7">
    <source>
        <dbReference type="RuleBase" id="RU363032"/>
    </source>
</evidence>
<evidence type="ECO:0000256" key="3">
    <source>
        <dbReference type="ARBA" id="ARBA00022475"/>
    </source>
</evidence>
<dbReference type="GO" id="GO:0016301">
    <property type="term" value="F:kinase activity"/>
    <property type="evidence" value="ECO:0007669"/>
    <property type="project" value="UniProtKB-KW"/>
</dbReference>
<evidence type="ECO:0000256" key="6">
    <source>
        <dbReference type="ARBA" id="ARBA00023136"/>
    </source>
</evidence>
<protein>
    <submittedName>
        <fullName evidence="9">Lipid kinase</fullName>
    </submittedName>
</protein>
<dbReference type="InterPro" id="IPR035906">
    <property type="entry name" value="MetI-like_sf"/>
</dbReference>
<dbReference type="InterPro" id="IPR000515">
    <property type="entry name" value="MetI-like"/>
</dbReference>
<feature type="transmembrane region" description="Helical" evidence="7">
    <location>
        <begin position="238"/>
        <end position="256"/>
    </location>
</feature>
<dbReference type="AlphaFoldDB" id="A0A0G9JPU3"/>